<evidence type="ECO:0000256" key="2">
    <source>
        <dbReference type="ARBA" id="ARBA00022670"/>
    </source>
</evidence>
<dbReference type="PRINTS" id="PR00756">
    <property type="entry name" value="ALADIPTASE"/>
</dbReference>
<keyword evidence="13" id="KW-1185">Reference proteome</keyword>
<evidence type="ECO:0000259" key="10">
    <source>
        <dbReference type="Pfam" id="PF01433"/>
    </source>
</evidence>
<evidence type="ECO:0000259" key="12">
    <source>
        <dbReference type="Pfam" id="PF17900"/>
    </source>
</evidence>
<dbReference type="GO" id="GO:0005737">
    <property type="term" value="C:cytoplasm"/>
    <property type="evidence" value="ECO:0007669"/>
    <property type="project" value="TreeGrafter"/>
</dbReference>
<keyword evidence="2" id="KW-0645">Protease</keyword>
<feature type="binding site" evidence="8">
    <location>
        <position position="320"/>
    </location>
    <ligand>
        <name>Zn(2+)</name>
        <dbReference type="ChEBI" id="CHEBI:29105"/>
        <note>catalytic</note>
    </ligand>
</feature>
<evidence type="ECO:0000256" key="7">
    <source>
        <dbReference type="PIRSR" id="PIRSR634016-1"/>
    </source>
</evidence>
<dbReference type="FunFam" id="2.60.40.1910:FF:000006">
    <property type="entry name" value="Aminopeptidase"/>
    <property type="match status" value="1"/>
</dbReference>
<gene>
    <name evidence="14" type="primary">LOC109468363</name>
</gene>
<evidence type="ECO:0000256" key="8">
    <source>
        <dbReference type="PIRSR" id="PIRSR634016-3"/>
    </source>
</evidence>
<feature type="binding site" evidence="8">
    <location>
        <position position="324"/>
    </location>
    <ligand>
        <name>Zn(2+)</name>
        <dbReference type="ChEBI" id="CHEBI:29105"/>
        <note>catalytic</note>
    </ligand>
</feature>
<accession>A0A6P4XZW1</accession>
<keyword evidence="9" id="KW-1133">Transmembrane helix</keyword>
<keyword evidence="5 8" id="KW-0862">Zinc</keyword>
<dbReference type="Gene3D" id="1.10.390.10">
    <property type="entry name" value="Neutral Protease Domain 2"/>
    <property type="match status" value="1"/>
</dbReference>
<dbReference type="GeneID" id="109468363"/>
<dbReference type="GO" id="GO:0005615">
    <property type="term" value="C:extracellular space"/>
    <property type="evidence" value="ECO:0007669"/>
    <property type="project" value="TreeGrafter"/>
</dbReference>
<dbReference type="Proteomes" id="UP000515135">
    <property type="component" value="Unplaced"/>
</dbReference>
<feature type="domain" description="ERAP1-like C-terminal" evidence="11">
    <location>
        <begin position="559"/>
        <end position="654"/>
    </location>
</feature>
<dbReference type="InterPro" id="IPR001930">
    <property type="entry name" value="Peptidase_M1"/>
</dbReference>
<keyword evidence="3 8" id="KW-0479">Metal-binding</keyword>
<dbReference type="PANTHER" id="PTHR11533">
    <property type="entry name" value="PROTEASE M1 ZINC METALLOPROTEASE"/>
    <property type="match status" value="1"/>
</dbReference>
<feature type="domain" description="Peptidase M1 membrane alanine aminopeptidase" evidence="10">
    <location>
        <begin position="273"/>
        <end position="461"/>
    </location>
</feature>
<dbReference type="OrthoDB" id="6750768at2759"/>
<dbReference type="GO" id="GO:0016020">
    <property type="term" value="C:membrane"/>
    <property type="evidence" value="ECO:0007669"/>
    <property type="project" value="TreeGrafter"/>
</dbReference>
<dbReference type="FunFam" id="2.60.40.1730:FF:000007">
    <property type="entry name" value="thyrotropin-releasing hormone-degrading ectoenzyme"/>
    <property type="match status" value="1"/>
</dbReference>
<feature type="binding site" evidence="8">
    <location>
        <position position="343"/>
    </location>
    <ligand>
        <name>Zn(2+)</name>
        <dbReference type="ChEBI" id="CHEBI:29105"/>
        <note>catalytic</note>
    </ligand>
</feature>
<proteinExistence type="inferred from homology"/>
<evidence type="ECO:0000256" key="9">
    <source>
        <dbReference type="SAM" id="Phobius"/>
    </source>
</evidence>
<evidence type="ECO:0000259" key="11">
    <source>
        <dbReference type="Pfam" id="PF11838"/>
    </source>
</evidence>
<dbReference type="InterPro" id="IPR034016">
    <property type="entry name" value="M1_APN-typ"/>
</dbReference>
<evidence type="ECO:0000256" key="4">
    <source>
        <dbReference type="ARBA" id="ARBA00022801"/>
    </source>
</evidence>
<evidence type="ECO:0000256" key="1">
    <source>
        <dbReference type="ARBA" id="ARBA00010136"/>
    </source>
</evidence>
<dbReference type="InterPro" id="IPR027268">
    <property type="entry name" value="Peptidase_M4/M1_CTD_sf"/>
</dbReference>
<dbReference type="Pfam" id="PF01433">
    <property type="entry name" value="Peptidase_M1"/>
    <property type="match status" value="1"/>
</dbReference>
<dbReference type="GO" id="GO:0070006">
    <property type="term" value="F:metalloaminopeptidase activity"/>
    <property type="evidence" value="ECO:0007669"/>
    <property type="project" value="TreeGrafter"/>
</dbReference>
<keyword evidence="9" id="KW-0812">Transmembrane</keyword>
<reference evidence="14" key="1">
    <citation type="submission" date="2025-08" db="UniProtKB">
        <authorList>
            <consortium name="RefSeq"/>
        </authorList>
    </citation>
    <scope>IDENTIFICATION</scope>
    <source>
        <tissue evidence="14">Gonad</tissue>
    </source>
</reference>
<dbReference type="Pfam" id="PF11838">
    <property type="entry name" value="ERAP1_C"/>
    <property type="match status" value="1"/>
</dbReference>
<dbReference type="Gene3D" id="2.60.40.1910">
    <property type="match status" value="1"/>
</dbReference>
<dbReference type="Gene3D" id="1.25.50.20">
    <property type="match status" value="1"/>
</dbReference>
<dbReference type="KEGG" id="bbel:109468363"/>
<feature type="active site" description="Proton acceptor" evidence="7">
    <location>
        <position position="321"/>
    </location>
</feature>
<dbReference type="GO" id="GO:0043171">
    <property type="term" value="P:peptide catabolic process"/>
    <property type="evidence" value="ECO:0007669"/>
    <property type="project" value="TreeGrafter"/>
</dbReference>
<keyword evidence="9" id="KW-0472">Membrane</keyword>
<dbReference type="CDD" id="cd09601">
    <property type="entry name" value="M1_APN-Q_like"/>
    <property type="match status" value="1"/>
</dbReference>
<evidence type="ECO:0000256" key="3">
    <source>
        <dbReference type="ARBA" id="ARBA00022723"/>
    </source>
</evidence>
<dbReference type="InterPro" id="IPR045357">
    <property type="entry name" value="Aminopeptidase_N-like_N"/>
</dbReference>
<dbReference type="GO" id="GO:0042277">
    <property type="term" value="F:peptide binding"/>
    <property type="evidence" value="ECO:0007669"/>
    <property type="project" value="TreeGrafter"/>
</dbReference>
<dbReference type="GO" id="GO:0008270">
    <property type="term" value="F:zinc ion binding"/>
    <property type="evidence" value="ECO:0007669"/>
    <property type="project" value="InterPro"/>
</dbReference>
<feature type="domain" description="Aminopeptidase N-like N-terminal" evidence="12">
    <location>
        <begin position="67"/>
        <end position="255"/>
    </location>
</feature>
<evidence type="ECO:0000313" key="13">
    <source>
        <dbReference type="Proteomes" id="UP000515135"/>
    </source>
</evidence>
<evidence type="ECO:0000256" key="5">
    <source>
        <dbReference type="ARBA" id="ARBA00022833"/>
    </source>
</evidence>
<name>A0A6P4XZW1_BRABE</name>
<protein>
    <submittedName>
        <fullName evidence="14">Thyrotropin-releasing hormone-degrading ectoenzyme-like</fullName>
    </submittedName>
</protein>
<dbReference type="InterPro" id="IPR050344">
    <property type="entry name" value="Peptidase_M1_aminopeptidases"/>
</dbReference>
<dbReference type="InterPro" id="IPR014782">
    <property type="entry name" value="Peptidase_M1_dom"/>
</dbReference>
<keyword evidence="4" id="KW-0378">Hydrolase</keyword>
<evidence type="ECO:0000256" key="6">
    <source>
        <dbReference type="ARBA" id="ARBA00023049"/>
    </source>
</evidence>
<dbReference type="PANTHER" id="PTHR11533:SF294">
    <property type="entry name" value="THYROTROPIN-RELEASING HORMONE-DEGRADING ECTOENZYME"/>
    <property type="match status" value="1"/>
</dbReference>
<feature type="transmembrane region" description="Helical" evidence="9">
    <location>
        <begin position="20"/>
        <end position="41"/>
    </location>
</feature>
<comment type="similarity">
    <text evidence="1">Belongs to the peptidase M1 family.</text>
</comment>
<dbReference type="RefSeq" id="XP_019622170.1">
    <property type="nucleotide sequence ID" value="XM_019766611.1"/>
</dbReference>
<dbReference type="SUPFAM" id="SSF63737">
    <property type="entry name" value="Leukotriene A4 hydrolase N-terminal domain"/>
    <property type="match status" value="1"/>
</dbReference>
<dbReference type="Pfam" id="PF17900">
    <property type="entry name" value="Peptidase_M1_N"/>
    <property type="match status" value="1"/>
</dbReference>
<dbReference type="GO" id="GO:0006508">
    <property type="term" value="P:proteolysis"/>
    <property type="evidence" value="ECO:0007669"/>
    <property type="project" value="UniProtKB-KW"/>
</dbReference>
<sequence length="660" mass="75335">MEMHTATHKSDTERHTRKKVAYVAVLVLVIILISVIVASLVHRKILADSSGGDAPWHRPRLPKSLAPYHYRLELKPNLEDSVFTGTVEISLHCLAPTRYIVLHANLLNITEGSVFLKSLRGEILTLRDWFLYPKNEFLVLESKTSLETGRRYVIGMKFQGKLLEDMRGFYRSFYSANSTHNDRRYLAVSQFAPMDARKAFPCFDEPAMKATFDVTLVHQSEYTALSNMPIRQSEVRSEGWVADHFYTTLRMPTYLLAFVIADFGYKEGVTGIHDIVASPQMRVPAMENWGLVVSHENRMLYAPKLSPVWKKEEVASMIAHELAHMWFGNLVTPEWWGGVWLKEGLATWAAVRGVDAAEPTWRVKERYFVQSLHQILPVDSSSLSHPLQLTVTGPQDVTRGSSLMRMLNTILGTAFRKGILKYLQKYKYSNAGQNDLWACLTEVVQEDGRTDVQVKEVMDTWTLQMGFPVVTVTRDYSNGRVTATQRHFLYDPEVNVPDSLRNYVWQVPLTFMSRESGNTSLGNGDTSRGNGTVSIPGIFWLRKREEDFRLSVDASSRLLANINQTGYYRVNYDVRNWQLLAEDLDTVTFQNIPTQSRAGLIDDAFNLVRSGHLAPEVALNLSRYLTREREYLPWLAAERAFGYLHMMLADTKSSSDLKWL</sequence>
<dbReference type="InterPro" id="IPR042097">
    <property type="entry name" value="Aminopeptidase_N-like_N_sf"/>
</dbReference>
<keyword evidence="6" id="KW-0482">Metalloprotease</keyword>
<organism evidence="13 14">
    <name type="scientific">Branchiostoma belcheri</name>
    <name type="common">Amphioxus</name>
    <dbReference type="NCBI Taxonomy" id="7741"/>
    <lineage>
        <taxon>Eukaryota</taxon>
        <taxon>Metazoa</taxon>
        <taxon>Chordata</taxon>
        <taxon>Cephalochordata</taxon>
        <taxon>Leptocardii</taxon>
        <taxon>Amphioxiformes</taxon>
        <taxon>Branchiostomatidae</taxon>
        <taxon>Branchiostoma</taxon>
    </lineage>
</organism>
<dbReference type="Gene3D" id="2.60.40.1730">
    <property type="entry name" value="tricorn interacting facor f3 domain"/>
    <property type="match status" value="1"/>
</dbReference>
<evidence type="ECO:0000313" key="14">
    <source>
        <dbReference type="RefSeq" id="XP_019622170.1"/>
    </source>
</evidence>
<dbReference type="AlphaFoldDB" id="A0A6P4XZW1"/>
<dbReference type="InterPro" id="IPR024571">
    <property type="entry name" value="ERAP1-like_C_dom"/>
</dbReference>
<comment type="cofactor">
    <cofactor evidence="8">
        <name>Zn(2+)</name>
        <dbReference type="ChEBI" id="CHEBI:29105"/>
    </cofactor>
    <text evidence="8">Binds 1 zinc ion per subunit.</text>
</comment>
<dbReference type="SUPFAM" id="SSF55486">
    <property type="entry name" value="Metalloproteases ('zincins'), catalytic domain"/>
    <property type="match status" value="1"/>
</dbReference>